<evidence type="ECO:0000256" key="1">
    <source>
        <dbReference type="SAM" id="Phobius"/>
    </source>
</evidence>
<dbReference type="Gene3D" id="3.30.200.150">
    <property type="match status" value="1"/>
</dbReference>
<feature type="transmembrane region" description="Helical" evidence="1">
    <location>
        <begin position="68"/>
        <end position="86"/>
    </location>
</feature>
<evidence type="ECO:0000259" key="2">
    <source>
        <dbReference type="Pfam" id="PF01636"/>
    </source>
</evidence>
<feature type="domain" description="Aminoglycoside phosphotransferase" evidence="2">
    <location>
        <begin position="82"/>
        <end position="287"/>
    </location>
</feature>
<dbReference type="SUPFAM" id="SSF56112">
    <property type="entry name" value="Protein kinase-like (PK-like)"/>
    <property type="match status" value="1"/>
</dbReference>
<keyword evidence="1" id="KW-0472">Membrane</keyword>
<gene>
    <name evidence="3" type="ORF">JFL43_10405</name>
</gene>
<evidence type="ECO:0000313" key="3">
    <source>
        <dbReference type="EMBL" id="MBK3495256.1"/>
    </source>
</evidence>
<feature type="transmembrane region" description="Helical" evidence="1">
    <location>
        <begin position="6"/>
        <end position="30"/>
    </location>
</feature>
<dbReference type="Gene3D" id="3.90.1200.10">
    <property type="match status" value="1"/>
</dbReference>
<keyword evidence="4" id="KW-1185">Reference proteome</keyword>
<dbReference type="PANTHER" id="PTHR21310:SF15">
    <property type="entry name" value="AMINOGLYCOSIDE PHOSPHOTRANSFERASE DOMAIN-CONTAINING PROTEIN"/>
    <property type="match status" value="1"/>
</dbReference>
<keyword evidence="1" id="KW-1133">Transmembrane helix</keyword>
<dbReference type="InterPro" id="IPR011009">
    <property type="entry name" value="Kinase-like_dom_sf"/>
</dbReference>
<name>A0ABS1H780_9BACL</name>
<dbReference type="InterPro" id="IPR002575">
    <property type="entry name" value="Aminoglycoside_PTrfase"/>
</dbReference>
<dbReference type="Proteomes" id="UP000618943">
    <property type="component" value="Unassembled WGS sequence"/>
</dbReference>
<proteinExistence type="predicted"/>
<accession>A0ABS1H780</accession>
<feature type="transmembrane region" description="Helical" evidence="1">
    <location>
        <begin position="42"/>
        <end position="62"/>
    </location>
</feature>
<dbReference type="PANTHER" id="PTHR21310">
    <property type="entry name" value="AMINOGLYCOSIDE PHOSPHOTRANSFERASE-RELATED-RELATED"/>
    <property type="match status" value="1"/>
</dbReference>
<keyword evidence="1" id="KW-0812">Transmembrane</keyword>
<dbReference type="InterPro" id="IPR051678">
    <property type="entry name" value="AGP_Transferase"/>
</dbReference>
<comment type="caution">
    <text evidence="3">The sequence shown here is derived from an EMBL/GenBank/DDBJ whole genome shotgun (WGS) entry which is preliminary data.</text>
</comment>
<reference evidence="3 4" key="1">
    <citation type="submission" date="2020-12" db="EMBL/GenBank/DDBJ databases">
        <title>YIM B01967 draft genome.</title>
        <authorList>
            <person name="Yan X."/>
        </authorList>
    </citation>
    <scope>NUCLEOTIDE SEQUENCE [LARGE SCALE GENOMIC DNA]</scope>
    <source>
        <strain evidence="3 4">YIM B01967</strain>
    </source>
</reference>
<organism evidence="3 4">
    <name type="scientific">Viridibacillus soli</name>
    <dbReference type="NCBI Taxonomy" id="2798301"/>
    <lineage>
        <taxon>Bacteria</taxon>
        <taxon>Bacillati</taxon>
        <taxon>Bacillota</taxon>
        <taxon>Bacilli</taxon>
        <taxon>Bacillales</taxon>
        <taxon>Caryophanaceae</taxon>
        <taxon>Viridibacillus</taxon>
    </lineage>
</organism>
<sequence>MVDGCLLSFLQMSASFYFPALQATLPLIVAEKDLLQLNGWDMNVATAARVTGTALAGLILVYSAIDTLYMLSLAAYIALLFYRILVESDTFYLRILPEQDYSFATEVKVHDTLINKGVKVPKVIHFEHKNHLTGLSLMIMDEMAGQGLSDCSNYMDIKNFENVIYDAGTQLALINQIPVDGFGWIDKNNPITLAGEHDSFKAYYHEHYENDLSLLSNYPFNIDEIKNIRDILETGFKLFDRKESYLVHGDFDPTHIFQENGYFTGIIDFGEIMGSSPLYDLGHFKLHDGESGNKKGFEALLRGYSEVKHLTFHEILEIDIWALFIGLRRLGMIYGRRWNFYHDHLIQTVKSQLTVLNKNI</sequence>
<protein>
    <submittedName>
        <fullName evidence="3">Phosphotransferase</fullName>
    </submittedName>
</protein>
<dbReference type="Pfam" id="PF01636">
    <property type="entry name" value="APH"/>
    <property type="match status" value="1"/>
</dbReference>
<dbReference type="EMBL" id="JAEOAH010000012">
    <property type="protein sequence ID" value="MBK3495256.1"/>
    <property type="molecule type" value="Genomic_DNA"/>
</dbReference>
<evidence type="ECO:0000313" key="4">
    <source>
        <dbReference type="Proteomes" id="UP000618943"/>
    </source>
</evidence>